<gene>
    <name evidence="1" type="ORF">TNCV_244641</name>
</gene>
<proteinExistence type="predicted"/>
<organism evidence="1 2">
    <name type="scientific">Trichonephila clavipes</name>
    <name type="common">Golden silk orbweaver</name>
    <name type="synonym">Nephila clavipes</name>
    <dbReference type="NCBI Taxonomy" id="2585209"/>
    <lineage>
        <taxon>Eukaryota</taxon>
        <taxon>Metazoa</taxon>
        <taxon>Ecdysozoa</taxon>
        <taxon>Arthropoda</taxon>
        <taxon>Chelicerata</taxon>
        <taxon>Arachnida</taxon>
        <taxon>Araneae</taxon>
        <taxon>Araneomorphae</taxon>
        <taxon>Entelegynae</taxon>
        <taxon>Araneoidea</taxon>
        <taxon>Nephilidae</taxon>
        <taxon>Trichonephila</taxon>
    </lineage>
</organism>
<evidence type="ECO:0000313" key="2">
    <source>
        <dbReference type="Proteomes" id="UP000887159"/>
    </source>
</evidence>
<protein>
    <submittedName>
        <fullName evidence="1">Uncharacterized protein</fullName>
    </submittedName>
</protein>
<name>A0A8X6V6F3_TRICX</name>
<reference evidence="1" key="1">
    <citation type="submission" date="2020-08" db="EMBL/GenBank/DDBJ databases">
        <title>Multicomponent nature underlies the extraordinary mechanical properties of spider dragline silk.</title>
        <authorList>
            <person name="Kono N."/>
            <person name="Nakamura H."/>
            <person name="Mori M."/>
            <person name="Yoshida Y."/>
            <person name="Ohtoshi R."/>
            <person name="Malay A.D."/>
            <person name="Moran D.A.P."/>
            <person name="Tomita M."/>
            <person name="Numata K."/>
            <person name="Arakawa K."/>
        </authorList>
    </citation>
    <scope>NUCLEOTIDE SEQUENCE</scope>
</reference>
<sequence>MEFNTVVIRCFSSSKSRGRGRTNNLSLTKSQKKNHRALNMVISVANEDMSNPVAQHGQSSDGVDVRSETHVRFYSNVGEHHLAAK</sequence>
<evidence type="ECO:0000313" key="1">
    <source>
        <dbReference type="EMBL" id="GFX96677.1"/>
    </source>
</evidence>
<dbReference type="AlphaFoldDB" id="A0A8X6V6F3"/>
<accession>A0A8X6V6F3</accession>
<comment type="caution">
    <text evidence="1">The sequence shown here is derived from an EMBL/GenBank/DDBJ whole genome shotgun (WGS) entry which is preliminary data.</text>
</comment>
<keyword evidence="2" id="KW-1185">Reference proteome</keyword>
<dbReference type="Proteomes" id="UP000887159">
    <property type="component" value="Unassembled WGS sequence"/>
</dbReference>
<dbReference type="EMBL" id="BMAU01021193">
    <property type="protein sequence ID" value="GFX96677.1"/>
    <property type="molecule type" value="Genomic_DNA"/>
</dbReference>